<dbReference type="InterPro" id="IPR036390">
    <property type="entry name" value="WH_DNA-bd_sf"/>
</dbReference>
<keyword evidence="2" id="KW-0805">Transcription regulation</keyword>
<comment type="caution">
    <text evidence="5">The sequence shown here is derived from an EMBL/GenBank/DDBJ whole genome shotgun (WGS) entry which is preliminary data.</text>
</comment>
<evidence type="ECO:0000256" key="2">
    <source>
        <dbReference type="ARBA" id="ARBA00023015"/>
    </source>
</evidence>
<dbReference type="InterPro" id="IPR036388">
    <property type="entry name" value="WH-like_DNA-bd_sf"/>
</dbReference>
<dbReference type="Gene3D" id="1.10.10.10">
    <property type="entry name" value="Winged helix-like DNA-binding domain superfamily/Winged helix DNA-binding domain"/>
    <property type="match status" value="1"/>
</dbReference>
<organism evidence="5 6">
    <name type="scientific">Pseudofulvimonas gallinarii</name>
    <dbReference type="NCBI Taxonomy" id="634155"/>
    <lineage>
        <taxon>Bacteria</taxon>
        <taxon>Pseudomonadati</taxon>
        <taxon>Pseudomonadota</taxon>
        <taxon>Gammaproteobacteria</taxon>
        <taxon>Lysobacterales</taxon>
        <taxon>Rhodanobacteraceae</taxon>
        <taxon>Pseudofulvimonas</taxon>
    </lineage>
</organism>
<keyword evidence="3" id="KW-0238">DNA-binding</keyword>
<dbReference type="GO" id="GO:0045892">
    <property type="term" value="P:negative regulation of DNA-templated transcription"/>
    <property type="evidence" value="ECO:0007669"/>
    <property type="project" value="InterPro"/>
</dbReference>
<protein>
    <submittedName>
        <fullName evidence="5">Putative transcriptional regulator</fullName>
    </submittedName>
</protein>
<evidence type="ECO:0000256" key="3">
    <source>
        <dbReference type="ARBA" id="ARBA00023125"/>
    </source>
</evidence>
<gene>
    <name evidence="5" type="ORF">EDC25_11526</name>
</gene>
<comment type="similarity">
    <text evidence="1">Belongs to the BlaI transcriptional regulatory family.</text>
</comment>
<proteinExistence type="inferred from homology"/>
<dbReference type="PIRSF" id="PIRSF019455">
    <property type="entry name" value="CopR_AtkY"/>
    <property type="match status" value="1"/>
</dbReference>
<dbReference type="OrthoDB" id="279010at2"/>
<evidence type="ECO:0000256" key="1">
    <source>
        <dbReference type="ARBA" id="ARBA00011046"/>
    </source>
</evidence>
<dbReference type="SUPFAM" id="SSF46785">
    <property type="entry name" value="Winged helix' DNA-binding domain"/>
    <property type="match status" value="1"/>
</dbReference>
<keyword evidence="4" id="KW-0804">Transcription</keyword>
<evidence type="ECO:0000313" key="5">
    <source>
        <dbReference type="EMBL" id="TCS96338.1"/>
    </source>
</evidence>
<dbReference type="AlphaFoldDB" id="A0A4S3KZB8"/>
<evidence type="ECO:0000313" key="6">
    <source>
        <dbReference type="Proteomes" id="UP000294599"/>
    </source>
</evidence>
<reference evidence="5 6" key="1">
    <citation type="submission" date="2019-03" db="EMBL/GenBank/DDBJ databases">
        <title>Genomic Encyclopedia of Type Strains, Phase IV (KMG-IV): sequencing the most valuable type-strain genomes for metagenomic binning, comparative biology and taxonomic classification.</title>
        <authorList>
            <person name="Goeker M."/>
        </authorList>
    </citation>
    <scope>NUCLEOTIDE SEQUENCE [LARGE SCALE GENOMIC DNA]</scope>
    <source>
        <strain evidence="5 6">DSM 21944</strain>
    </source>
</reference>
<accession>A0A4S3KZB8</accession>
<dbReference type="EMBL" id="SMAF01000015">
    <property type="protein sequence ID" value="TCS96338.1"/>
    <property type="molecule type" value="Genomic_DNA"/>
</dbReference>
<dbReference type="Pfam" id="PF03965">
    <property type="entry name" value="Penicillinase_R"/>
    <property type="match status" value="1"/>
</dbReference>
<keyword evidence="6" id="KW-1185">Reference proteome</keyword>
<dbReference type="Proteomes" id="UP000294599">
    <property type="component" value="Unassembled WGS sequence"/>
</dbReference>
<name>A0A4S3KZB8_9GAMM</name>
<dbReference type="InterPro" id="IPR005650">
    <property type="entry name" value="BlaI_family"/>
</dbReference>
<sequence length="131" mass="14529">MGRHPSNKPTEAELAILQVLWMKGPCTVREIFNTLYQADDSSYTTALKLLQIMHGKGLVERDESARAHTYRAAVSQSSTQSRFLSDVVNRVFNGSSSQLVLQALGTAPPTSSEELAEIRALLDRLESEHKE</sequence>
<dbReference type="RefSeq" id="WP_123522215.1">
    <property type="nucleotide sequence ID" value="NZ_JBHLWF010000012.1"/>
</dbReference>
<evidence type="ECO:0000256" key="4">
    <source>
        <dbReference type="ARBA" id="ARBA00023163"/>
    </source>
</evidence>
<dbReference type="GO" id="GO:0003677">
    <property type="term" value="F:DNA binding"/>
    <property type="evidence" value="ECO:0007669"/>
    <property type="project" value="UniProtKB-KW"/>
</dbReference>